<evidence type="ECO:0000313" key="1">
    <source>
        <dbReference type="EMBL" id="MYL53755.1"/>
    </source>
</evidence>
<evidence type="ECO:0000313" key="2">
    <source>
        <dbReference type="Proteomes" id="UP000466692"/>
    </source>
</evidence>
<gene>
    <name evidence="1" type="ORF">GLW08_10445</name>
</gene>
<organism evidence="1 2">
    <name type="scientific">Pontibacillus yanchengensis</name>
    <dbReference type="NCBI Taxonomy" id="462910"/>
    <lineage>
        <taxon>Bacteria</taxon>
        <taxon>Bacillati</taxon>
        <taxon>Bacillota</taxon>
        <taxon>Bacilli</taxon>
        <taxon>Bacillales</taxon>
        <taxon>Bacillaceae</taxon>
        <taxon>Pontibacillus</taxon>
    </lineage>
</organism>
<keyword evidence="2" id="KW-1185">Reference proteome</keyword>
<dbReference type="EMBL" id="WMEU01000003">
    <property type="protein sequence ID" value="MYL53755.1"/>
    <property type="molecule type" value="Genomic_DNA"/>
</dbReference>
<comment type="caution">
    <text evidence="1">The sequence shown here is derived from an EMBL/GenBank/DDBJ whole genome shotgun (WGS) entry which is preliminary data.</text>
</comment>
<proteinExistence type="predicted"/>
<sequence length="69" mass="7771">MATFETKLTGGTSNFSVILQDEAGNNRDLLVNIIGEYEGTTFALIPNDGPYYLNIRADGRWELFTKHLF</sequence>
<accession>A0ACC7VI11</accession>
<name>A0ACC7VI11_9BACI</name>
<dbReference type="Proteomes" id="UP000466692">
    <property type="component" value="Unassembled WGS sequence"/>
</dbReference>
<protein>
    <submittedName>
        <fullName evidence="1">Uncharacterized protein</fullName>
    </submittedName>
</protein>
<reference evidence="1" key="1">
    <citation type="submission" date="2019-11" db="EMBL/GenBank/DDBJ databases">
        <title>Genome sequences of 17 halophilic strains isolated from different environments.</title>
        <authorList>
            <person name="Furrow R.E."/>
        </authorList>
    </citation>
    <scope>NUCLEOTIDE SEQUENCE</scope>
    <source>
        <strain evidence="1">22510_22_Filter</strain>
    </source>
</reference>